<dbReference type="PANTHER" id="PTHR33362:SF5">
    <property type="entry name" value="C4-DICARBOXYLATE TRAP TRANSPORTER LARGE PERMEASE PROTEIN DCTM"/>
    <property type="match status" value="1"/>
</dbReference>
<proteinExistence type="inferred from homology"/>
<evidence type="ECO:0000256" key="1">
    <source>
        <dbReference type="ARBA" id="ARBA00004429"/>
    </source>
</evidence>
<accession>A0AAE3VKB5</accession>
<feature type="transmembrane region" description="Helical" evidence="7">
    <location>
        <begin position="224"/>
        <end position="242"/>
    </location>
</feature>
<protein>
    <recommendedName>
        <fullName evidence="7">TRAP transporter large permease protein</fullName>
    </recommendedName>
</protein>
<dbReference type="AlphaFoldDB" id="A0AAE3VKB5"/>
<keyword evidence="2" id="KW-1003">Cell membrane</keyword>
<evidence type="ECO:0000259" key="8">
    <source>
        <dbReference type="Pfam" id="PF06808"/>
    </source>
</evidence>
<dbReference type="PANTHER" id="PTHR33362">
    <property type="entry name" value="SIALIC ACID TRAP TRANSPORTER PERMEASE PROTEIN SIAT-RELATED"/>
    <property type="match status" value="1"/>
</dbReference>
<feature type="transmembrane region" description="Helical" evidence="7">
    <location>
        <begin position="173"/>
        <end position="194"/>
    </location>
</feature>
<feature type="transmembrane region" description="Helical" evidence="7">
    <location>
        <begin position="319"/>
        <end position="350"/>
    </location>
</feature>
<reference evidence="9" key="1">
    <citation type="submission" date="2023-07" db="EMBL/GenBank/DDBJ databases">
        <title>Genomic Encyclopedia of Type Strains, Phase IV (KMG-IV): sequencing the most valuable type-strain genomes for metagenomic binning, comparative biology and taxonomic classification.</title>
        <authorList>
            <person name="Goeker M."/>
        </authorList>
    </citation>
    <scope>NUCLEOTIDE SEQUENCE</scope>
    <source>
        <strain evidence="9">DSM 21202</strain>
    </source>
</reference>
<evidence type="ECO:0000256" key="6">
    <source>
        <dbReference type="ARBA" id="ARBA00023136"/>
    </source>
</evidence>
<keyword evidence="7" id="KW-0813">Transport</keyword>
<keyword evidence="10" id="KW-1185">Reference proteome</keyword>
<dbReference type="NCBIfam" id="TIGR00786">
    <property type="entry name" value="dctM"/>
    <property type="match status" value="1"/>
</dbReference>
<feature type="transmembrane region" description="Helical" evidence="7">
    <location>
        <begin position="248"/>
        <end position="266"/>
    </location>
</feature>
<gene>
    <name evidence="9" type="ORF">J2S73_000047</name>
</gene>
<organism evidence="9 10">
    <name type="scientific">Amorphus orientalis</name>
    <dbReference type="NCBI Taxonomy" id="649198"/>
    <lineage>
        <taxon>Bacteria</taxon>
        <taxon>Pseudomonadati</taxon>
        <taxon>Pseudomonadota</taxon>
        <taxon>Alphaproteobacteria</taxon>
        <taxon>Hyphomicrobiales</taxon>
        <taxon>Amorphaceae</taxon>
        <taxon>Amorphus</taxon>
    </lineage>
</organism>
<feature type="transmembrane region" description="Helical" evidence="7">
    <location>
        <begin position="100"/>
        <end position="129"/>
    </location>
</feature>
<evidence type="ECO:0000313" key="9">
    <source>
        <dbReference type="EMBL" id="MDQ0313610.1"/>
    </source>
</evidence>
<evidence type="ECO:0000256" key="5">
    <source>
        <dbReference type="ARBA" id="ARBA00022989"/>
    </source>
</evidence>
<keyword evidence="6 7" id="KW-0472">Membrane</keyword>
<feature type="transmembrane region" description="Helical" evidence="7">
    <location>
        <begin position="12"/>
        <end position="40"/>
    </location>
</feature>
<dbReference type="GO" id="GO:0022857">
    <property type="term" value="F:transmembrane transporter activity"/>
    <property type="evidence" value="ECO:0007669"/>
    <property type="project" value="UniProtKB-UniRule"/>
</dbReference>
<sequence>MSPELAGPIGFVAVILLIAVRVPIALAMALVGVVGSILLGGWSSATYVLSNLPYEAIANDGMEVVPLFIFMGVFATYSGLSKNLYAGVQALIGHWRGGIAMATVGASAGFGAICGSSLATAATIGRVAMPEMRSRNYADSLAAASVAAGGTLGVLIPPSIILILYAIMTGESIGALFAAALIPGLIGTVLYMAAVKVQVMRKPELGPAGTRFTFREKLVALSRVWDALLLIGLVIGGIYGRIFSPTEAAAVGAGGALLITALRGKLTGAILVKGLAETASMTGMIFLILIGASLFNYFIELSNLTGVLTDAIQASGLPPLGIVLLVIVFYVILGCFMDALSMVLLTVVPLYQLATGIGFDGVWFGVLVVTVAEIGLITPPIGMNLFVIQAVTPNLSIGTVIKGILPFITADIVRVGILVAFPAVVLYLPRLFGF</sequence>
<evidence type="ECO:0000256" key="7">
    <source>
        <dbReference type="RuleBase" id="RU369079"/>
    </source>
</evidence>
<feature type="transmembrane region" description="Helical" evidence="7">
    <location>
        <begin position="141"/>
        <end position="167"/>
    </location>
</feature>
<comment type="subunit">
    <text evidence="7">The complex comprises the extracytoplasmic solute receptor protein and the two transmembrane proteins.</text>
</comment>
<feature type="transmembrane region" description="Helical" evidence="7">
    <location>
        <begin position="278"/>
        <end position="299"/>
    </location>
</feature>
<evidence type="ECO:0000256" key="3">
    <source>
        <dbReference type="ARBA" id="ARBA00022519"/>
    </source>
</evidence>
<comment type="function">
    <text evidence="7">Part of the tripartite ATP-independent periplasmic (TRAP) transport system.</text>
</comment>
<evidence type="ECO:0000256" key="2">
    <source>
        <dbReference type="ARBA" id="ARBA00022475"/>
    </source>
</evidence>
<dbReference type="PIRSF" id="PIRSF006066">
    <property type="entry name" value="HI0050"/>
    <property type="match status" value="1"/>
</dbReference>
<dbReference type="InterPro" id="IPR004681">
    <property type="entry name" value="TRAP_DctM"/>
</dbReference>
<keyword evidence="3 7" id="KW-0997">Cell inner membrane</keyword>
<name>A0AAE3VKB5_9HYPH</name>
<comment type="similarity">
    <text evidence="7">Belongs to the TRAP transporter large permease family.</text>
</comment>
<feature type="transmembrane region" description="Helical" evidence="7">
    <location>
        <begin position="362"/>
        <end position="383"/>
    </location>
</feature>
<dbReference type="Proteomes" id="UP001229244">
    <property type="component" value="Unassembled WGS sequence"/>
</dbReference>
<dbReference type="RefSeq" id="WP_306883412.1">
    <property type="nucleotide sequence ID" value="NZ_JAUSUL010000001.1"/>
</dbReference>
<feature type="transmembrane region" description="Helical" evidence="7">
    <location>
        <begin position="61"/>
        <end position="80"/>
    </location>
</feature>
<dbReference type="Pfam" id="PF06808">
    <property type="entry name" value="DctM"/>
    <property type="match status" value="1"/>
</dbReference>
<keyword evidence="5 7" id="KW-1133">Transmembrane helix</keyword>
<feature type="domain" description="TRAP C4-dicarboxylate transport system permease DctM subunit" evidence="8">
    <location>
        <begin position="11"/>
        <end position="423"/>
    </location>
</feature>
<feature type="transmembrane region" description="Helical" evidence="7">
    <location>
        <begin position="403"/>
        <end position="428"/>
    </location>
</feature>
<comment type="subcellular location">
    <subcellularLocation>
        <location evidence="1 7">Cell inner membrane</location>
        <topology evidence="1 7">Multi-pass membrane protein</topology>
    </subcellularLocation>
</comment>
<dbReference type="EMBL" id="JAUSUL010000001">
    <property type="protein sequence ID" value="MDQ0313610.1"/>
    <property type="molecule type" value="Genomic_DNA"/>
</dbReference>
<evidence type="ECO:0000313" key="10">
    <source>
        <dbReference type="Proteomes" id="UP001229244"/>
    </source>
</evidence>
<evidence type="ECO:0000256" key="4">
    <source>
        <dbReference type="ARBA" id="ARBA00022692"/>
    </source>
</evidence>
<comment type="caution">
    <text evidence="9">The sequence shown here is derived from an EMBL/GenBank/DDBJ whole genome shotgun (WGS) entry which is preliminary data.</text>
</comment>
<keyword evidence="4 7" id="KW-0812">Transmembrane</keyword>
<dbReference type="GO" id="GO:0005886">
    <property type="term" value="C:plasma membrane"/>
    <property type="evidence" value="ECO:0007669"/>
    <property type="project" value="UniProtKB-SubCell"/>
</dbReference>
<dbReference type="InterPro" id="IPR010656">
    <property type="entry name" value="DctM"/>
</dbReference>